<dbReference type="InterPro" id="IPR053172">
    <property type="entry name" value="Tn903_transposase"/>
</dbReference>
<dbReference type="InterPro" id="IPR025668">
    <property type="entry name" value="Tnp_DDE_dom"/>
</dbReference>
<feature type="domain" description="Transposase DDE" evidence="2">
    <location>
        <begin position="23"/>
        <end position="129"/>
    </location>
</feature>
<comment type="caution">
    <text evidence="3">The sequence shown here is derived from an EMBL/GenBank/DDBJ whole genome shotgun (WGS) entry which is preliminary data.</text>
</comment>
<name>A0A4R8FAH3_9RHOB</name>
<evidence type="ECO:0000313" key="3">
    <source>
        <dbReference type="EMBL" id="TDX22242.1"/>
    </source>
</evidence>
<dbReference type="PANTHER" id="PTHR34631">
    <property type="match status" value="1"/>
</dbReference>
<evidence type="ECO:0000256" key="1">
    <source>
        <dbReference type="SAM" id="MobiDB-lite"/>
    </source>
</evidence>
<dbReference type="AlphaFoldDB" id="A0A4R8FAH3"/>
<evidence type="ECO:0000259" key="2">
    <source>
        <dbReference type="Pfam" id="PF13737"/>
    </source>
</evidence>
<dbReference type="PANTHER" id="PTHR34631:SF3">
    <property type="entry name" value="ISSOD12 TRANSPOSASE TNPA_ISSOD12"/>
    <property type="match status" value="1"/>
</dbReference>
<dbReference type="InterPro" id="IPR053520">
    <property type="entry name" value="Transposase_Tn903"/>
</dbReference>
<proteinExistence type="predicted"/>
<dbReference type="Proteomes" id="UP000295484">
    <property type="component" value="Unassembled WGS sequence"/>
</dbReference>
<dbReference type="NCBIfam" id="NF033579">
    <property type="entry name" value="transpos_IS5_2"/>
    <property type="match status" value="1"/>
</dbReference>
<accession>A0A4R8FAH3</accession>
<feature type="region of interest" description="Disordered" evidence="1">
    <location>
        <begin position="214"/>
        <end position="245"/>
    </location>
</feature>
<sequence>MPKPASPRYRTTNWCIYNASLRRRGSLLVWFDRDMTWFADRNGKRGRPETFSDVAIQFCLSVKVLFGLPLRQTSGMVASLLEMADLDWPVPDFSTLCRRQRTLNVQIPYRRADGPLNLLVDSTGIKFLGDGEWPARKHGVQGRRQWRKVHLAMDTVTADIRAVEFTPSRDGDSPVLPDLLSQIPADEQIGTVTADGAYDTRRCHIAIIARDADPSTRHSGNAVTPKRQRARTGLGPVGRGRGARPKVCTPDAASCPLPSSFWLQRLFGCFRPAKLYRGSAICFCSIFGACGTRCHVHGTVCHDWFRIVSHSVV</sequence>
<reference evidence="3 4" key="1">
    <citation type="submission" date="2019-03" db="EMBL/GenBank/DDBJ databases">
        <title>Genomic Encyclopedia of Type Strains, Phase IV (KMG-IV): sequencing the most valuable type-strain genomes for metagenomic binning, comparative biology and taxonomic classification.</title>
        <authorList>
            <person name="Goeker M."/>
        </authorList>
    </citation>
    <scope>NUCLEOTIDE SEQUENCE [LARGE SCALE GENOMIC DNA]</scope>
    <source>
        <strain evidence="3 4">JA181</strain>
    </source>
</reference>
<gene>
    <name evidence="3" type="ORF">EV657_13124</name>
</gene>
<protein>
    <submittedName>
        <fullName evidence="3">DDE family transposase</fullName>
    </submittedName>
</protein>
<dbReference type="Pfam" id="PF13737">
    <property type="entry name" value="DDE_Tnp_1_5"/>
    <property type="match status" value="1"/>
</dbReference>
<evidence type="ECO:0000313" key="4">
    <source>
        <dbReference type="Proteomes" id="UP000295484"/>
    </source>
</evidence>
<organism evidence="3 4">
    <name type="scientific">Rhodovulum visakhapatnamense</name>
    <dbReference type="NCBI Taxonomy" id="364297"/>
    <lineage>
        <taxon>Bacteria</taxon>
        <taxon>Pseudomonadati</taxon>
        <taxon>Pseudomonadota</taxon>
        <taxon>Alphaproteobacteria</taxon>
        <taxon>Rhodobacterales</taxon>
        <taxon>Paracoccaceae</taxon>
        <taxon>Rhodovulum</taxon>
    </lineage>
</organism>
<dbReference type="EMBL" id="SOEB01000031">
    <property type="protein sequence ID" value="TDX22242.1"/>
    <property type="molecule type" value="Genomic_DNA"/>
</dbReference>